<evidence type="ECO:0008006" key="4">
    <source>
        <dbReference type="Google" id="ProtNLM"/>
    </source>
</evidence>
<dbReference type="GO" id="GO:0047355">
    <property type="term" value="F:CDP-glycerol glycerophosphotransferase activity"/>
    <property type="evidence" value="ECO:0007669"/>
    <property type="project" value="InterPro"/>
</dbReference>
<protein>
    <recommendedName>
        <fullName evidence="4">CDP-glycerol--glycerophosphate glycerophosphotransferase</fullName>
    </recommendedName>
</protein>
<comment type="caution">
    <text evidence="2">The sequence shown here is derived from an EMBL/GenBank/DDBJ whole genome shotgun (WGS) entry which is preliminary data.</text>
</comment>
<evidence type="ECO:0000313" key="2">
    <source>
        <dbReference type="EMBL" id="RUQ97667.1"/>
    </source>
</evidence>
<feature type="region of interest" description="Disordered" evidence="1">
    <location>
        <begin position="407"/>
        <end position="435"/>
    </location>
</feature>
<sequence>MPSLSDARKAMRLLRRAVATRSASRELSRTLATRPTVEPGRFKIAVYFADGAVNLYQMRQWYKPLARLSERWPVLILSRGATAAAALLEESPVPVAYVRTVVALEETLAEQDIRIVFYVNQNARNFQMFRYGRRWHVFINHGESDKMYMTTNQFKAYDYSLVAGDAALARLDRALWDFDLDKRAIPIGRPQADHFSGTLPYTPDERTVVLYAPTWEGDRSSAAYGSIASHGVALVRELLVTGRHRVIFRPHPRSGVVDAAYGAAKKSIVAMLADANRADPSAHHVFDDGPELGWQLTAADVAIVDISAMVYDRLATGKPLMVTRPVDPAAEVDSEGYLTACEWLTADGAAAVVTEVDRLLHDEETVSRIDYWSRHYFGDPTPGEATRRFHAAVDHLMAEWERSASLHADDGHAELSGRRTDSDASDHQDPDEDGD</sequence>
<feature type="compositionally biased region" description="Basic and acidic residues" evidence="1">
    <location>
        <begin position="407"/>
        <end position="428"/>
    </location>
</feature>
<dbReference type="InterPro" id="IPR007554">
    <property type="entry name" value="Glycerophosphate_synth"/>
</dbReference>
<dbReference type="OrthoDB" id="7806295at2"/>
<dbReference type="Proteomes" id="UP000274909">
    <property type="component" value="Unassembled WGS sequence"/>
</dbReference>
<dbReference type="RefSeq" id="WP_127051377.1">
    <property type="nucleotide sequence ID" value="NZ_RZGZ01000005.1"/>
</dbReference>
<proteinExistence type="predicted"/>
<evidence type="ECO:0000256" key="1">
    <source>
        <dbReference type="SAM" id="MobiDB-lite"/>
    </source>
</evidence>
<accession>A0A433JPC0</accession>
<gene>
    <name evidence="2" type="ORF">ELQ94_16095</name>
</gene>
<name>A0A433JPC0_9MICO</name>
<reference evidence="2 3" key="1">
    <citation type="submission" date="2018-12" db="EMBL/GenBank/DDBJ databases">
        <authorList>
            <person name="Li F."/>
        </authorList>
    </citation>
    <scope>NUCLEOTIDE SEQUENCE [LARGE SCALE GENOMIC DNA]</scope>
    <source>
        <strain evidence="2 3">EGI 6500705</strain>
    </source>
</reference>
<organism evidence="2 3">
    <name type="scientific">Labedella endophytica</name>
    <dbReference type="NCBI Taxonomy" id="1523160"/>
    <lineage>
        <taxon>Bacteria</taxon>
        <taxon>Bacillati</taxon>
        <taxon>Actinomycetota</taxon>
        <taxon>Actinomycetes</taxon>
        <taxon>Micrococcales</taxon>
        <taxon>Microbacteriaceae</taxon>
        <taxon>Labedella</taxon>
    </lineage>
</organism>
<dbReference type="GO" id="GO:0016020">
    <property type="term" value="C:membrane"/>
    <property type="evidence" value="ECO:0007669"/>
    <property type="project" value="InterPro"/>
</dbReference>
<dbReference type="SUPFAM" id="SSF53756">
    <property type="entry name" value="UDP-Glycosyltransferase/glycogen phosphorylase"/>
    <property type="match status" value="1"/>
</dbReference>
<dbReference type="Gene3D" id="3.40.50.12580">
    <property type="match status" value="1"/>
</dbReference>
<dbReference type="AlphaFoldDB" id="A0A433JPC0"/>
<dbReference type="InterPro" id="IPR043148">
    <property type="entry name" value="TagF_C"/>
</dbReference>
<dbReference type="EMBL" id="RZGZ01000005">
    <property type="protein sequence ID" value="RUQ97667.1"/>
    <property type="molecule type" value="Genomic_DNA"/>
</dbReference>
<evidence type="ECO:0000313" key="3">
    <source>
        <dbReference type="Proteomes" id="UP000274909"/>
    </source>
</evidence>
<dbReference type="Pfam" id="PF04464">
    <property type="entry name" value="Glyphos_transf"/>
    <property type="match status" value="1"/>
</dbReference>
<keyword evidence="3" id="KW-1185">Reference proteome</keyword>